<accession>A0ABW7Y6M2</accession>
<dbReference type="EMBL" id="JBITDC010000009">
    <property type="protein sequence ID" value="MFI5678036.1"/>
    <property type="molecule type" value="Genomic_DNA"/>
</dbReference>
<reference evidence="1 2" key="1">
    <citation type="submission" date="2024-10" db="EMBL/GenBank/DDBJ databases">
        <title>The Natural Products Discovery Center: Release of the First 8490 Sequenced Strains for Exploring Actinobacteria Biosynthetic Diversity.</title>
        <authorList>
            <person name="Kalkreuter E."/>
            <person name="Kautsar S.A."/>
            <person name="Yang D."/>
            <person name="Bader C.D."/>
            <person name="Teijaro C.N."/>
            <person name="Fluegel L."/>
            <person name="Davis C.M."/>
            <person name="Simpson J.R."/>
            <person name="Lauterbach L."/>
            <person name="Steele A.D."/>
            <person name="Gui C."/>
            <person name="Meng S."/>
            <person name="Li G."/>
            <person name="Viehrig K."/>
            <person name="Ye F."/>
            <person name="Su P."/>
            <person name="Kiefer A.F."/>
            <person name="Nichols A."/>
            <person name="Cepeda A.J."/>
            <person name="Yan W."/>
            <person name="Fan B."/>
            <person name="Jiang Y."/>
            <person name="Adhikari A."/>
            <person name="Zheng C.-J."/>
            <person name="Schuster L."/>
            <person name="Cowan T.M."/>
            <person name="Smanski M.J."/>
            <person name="Chevrette M.G."/>
            <person name="De Carvalho L.P.S."/>
            <person name="Shen B."/>
        </authorList>
    </citation>
    <scope>NUCLEOTIDE SEQUENCE [LARGE SCALE GENOMIC DNA]</scope>
    <source>
        <strain evidence="1 2">NPDC051599</strain>
    </source>
</reference>
<sequence length="340" mass="36614">MLAHVYRVTKYDPADRDEHGYYTGLEDTDSDHGEVEASYLQAVSTFAIKSGVDRLTIREPGVPSTARFAAESRWDGYGLDGLFPPALSTATGPSVPPGFHDGAIVPLRIALELVRAMLRGSGAWCRLEVEDAFAVHVGWDQYLYIGSSSPCEEALAEVRALGLFAERMPSSPYDFDPETDEAGFLRPGDDEFWEMLGSAVASGRAGVLEEMIVGGATRWHHLTPGTIDAVRACMGPRARLAVRPPLSSDTRAVLASLPADGLVEGVWQDQDGRIHSAVCDEEDLPELASRISSAAAAVLVSVYEGEDLPLYTAVMPDNDGVVRARWGPGPAVGDQDQRTI</sequence>
<gene>
    <name evidence="1" type="ORF">ACIA8P_25755</name>
</gene>
<protein>
    <submittedName>
        <fullName evidence="1">RNA-binding protein</fullName>
    </submittedName>
</protein>
<dbReference type="RefSeq" id="WP_398658594.1">
    <property type="nucleotide sequence ID" value="NZ_JBITDC010000009.1"/>
</dbReference>
<evidence type="ECO:0000313" key="1">
    <source>
        <dbReference type="EMBL" id="MFI5678036.1"/>
    </source>
</evidence>
<comment type="caution">
    <text evidence="1">The sequence shown here is derived from an EMBL/GenBank/DDBJ whole genome shotgun (WGS) entry which is preliminary data.</text>
</comment>
<name>A0ABW7Y6M2_STRCE</name>
<dbReference type="Proteomes" id="UP001612415">
    <property type="component" value="Unassembled WGS sequence"/>
</dbReference>
<evidence type="ECO:0000313" key="2">
    <source>
        <dbReference type="Proteomes" id="UP001612415"/>
    </source>
</evidence>
<keyword evidence="2" id="KW-1185">Reference proteome</keyword>
<proteinExistence type="predicted"/>
<organism evidence="1 2">
    <name type="scientific">Streptomyces cellulosae</name>
    <dbReference type="NCBI Taxonomy" id="1968"/>
    <lineage>
        <taxon>Bacteria</taxon>
        <taxon>Bacillati</taxon>
        <taxon>Actinomycetota</taxon>
        <taxon>Actinomycetes</taxon>
        <taxon>Kitasatosporales</taxon>
        <taxon>Streptomycetaceae</taxon>
        <taxon>Streptomyces</taxon>
    </lineage>
</organism>